<feature type="domain" description="HTH cro/C1-type" evidence="2">
    <location>
        <begin position="7"/>
        <end position="50"/>
    </location>
</feature>
<feature type="region of interest" description="Disordered" evidence="1">
    <location>
        <begin position="74"/>
        <end position="97"/>
    </location>
</feature>
<dbReference type="SUPFAM" id="SSF47413">
    <property type="entry name" value="lambda repressor-like DNA-binding domains"/>
    <property type="match status" value="1"/>
</dbReference>
<dbReference type="InterPro" id="IPR001387">
    <property type="entry name" value="Cro/C1-type_HTH"/>
</dbReference>
<dbReference type="AlphaFoldDB" id="A0A762D6N0"/>
<name>A0A762D6N0_SALER</name>
<dbReference type="PROSITE" id="PS50943">
    <property type="entry name" value="HTH_CROC1"/>
    <property type="match status" value="1"/>
</dbReference>
<dbReference type="CDD" id="cd00093">
    <property type="entry name" value="HTH_XRE"/>
    <property type="match status" value="1"/>
</dbReference>
<dbReference type="GO" id="GO:0003677">
    <property type="term" value="F:DNA binding"/>
    <property type="evidence" value="ECO:0007669"/>
    <property type="project" value="InterPro"/>
</dbReference>
<dbReference type="InterPro" id="IPR010982">
    <property type="entry name" value="Lambda_DNA-bd_dom_sf"/>
</dbReference>
<accession>A0A762D6N0</accession>
<gene>
    <name evidence="3" type="ORF">G8065_003895</name>
</gene>
<protein>
    <submittedName>
        <fullName evidence="3">Helix-turn-helix transcriptional regulator</fullName>
    </submittedName>
</protein>
<proteinExistence type="predicted"/>
<reference evidence="3" key="2">
    <citation type="submission" date="2020-02" db="EMBL/GenBank/DDBJ databases">
        <authorList>
            <consortium name="NCBI Pathogen Detection Project"/>
        </authorList>
    </citation>
    <scope>NUCLEOTIDE SEQUENCE</scope>
    <source>
        <strain evidence="3">MA.MC_08-1156</strain>
    </source>
</reference>
<organism evidence="3">
    <name type="scientific">Salmonella enterica</name>
    <name type="common">Salmonella choleraesuis</name>
    <dbReference type="NCBI Taxonomy" id="28901"/>
    <lineage>
        <taxon>Bacteria</taxon>
        <taxon>Pseudomonadati</taxon>
        <taxon>Pseudomonadota</taxon>
        <taxon>Gammaproteobacteria</taxon>
        <taxon>Enterobacterales</taxon>
        <taxon>Enterobacteriaceae</taxon>
        <taxon>Salmonella</taxon>
    </lineage>
</organism>
<evidence type="ECO:0000256" key="1">
    <source>
        <dbReference type="SAM" id="MobiDB-lite"/>
    </source>
</evidence>
<sequence length="97" mass="10777">MIVSEKIKAIRTAEGLSQNQFCKIMEIPISTLKKLEGGYNEPGWTTLMKLTQHPLFEKYTLWLMTDKTAPQAGQISPALAHIGPESTESDLSEKQTG</sequence>
<dbReference type="Gene3D" id="1.10.260.40">
    <property type="entry name" value="lambda repressor-like DNA-binding domains"/>
    <property type="match status" value="1"/>
</dbReference>
<evidence type="ECO:0000259" key="2">
    <source>
        <dbReference type="PROSITE" id="PS50943"/>
    </source>
</evidence>
<reference evidence="3" key="1">
    <citation type="journal article" date="2018" name="Genome Biol.">
        <title>SKESA: strategic k-mer extension for scrupulous assemblies.</title>
        <authorList>
            <person name="Souvorov A."/>
            <person name="Agarwala R."/>
            <person name="Lipman D.J."/>
        </authorList>
    </citation>
    <scope>NUCLEOTIDE SEQUENCE</scope>
    <source>
        <strain evidence="3">MA.MC_08-1156</strain>
    </source>
</reference>
<dbReference type="SMART" id="SM00530">
    <property type="entry name" value="HTH_XRE"/>
    <property type="match status" value="1"/>
</dbReference>
<evidence type="ECO:0000313" key="3">
    <source>
        <dbReference type="EMBL" id="HAG3556536.1"/>
    </source>
</evidence>
<comment type="caution">
    <text evidence="3">The sequence shown here is derived from an EMBL/GenBank/DDBJ whole genome shotgun (WGS) entry which is preliminary data.</text>
</comment>
<dbReference type="Pfam" id="PF01381">
    <property type="entry name" value="HTH_3"/>
    <property type="match status" value="1"/>
</dbReference>
<dbReference type="EMBL" id="DAAYCB010000010">
    <property type="protein sequence ID" value="HAG3556536.1"/>
    <property type="molecule type" value="Genomic_DNA"/>
</dbReference>